<dbReference type="SUPFAM" id="SSF58038">
    <property type="entry name" value="SNARE fusion complex"/>
    <property type="match status" value="1"/>
</dbReference>
<dbReference type="InterPro" id="IPR001388">
    <property type="entry name" value="Synaptobrevin-like"/>
</dbReference>
<dbReference type="PROSITE" id="PS50892">
    <property type="entry name" value="V_SNARE"/>
    <property type="match status" value="1"/>
</dbReference>
<evidence type="ECO:0000256" key="5">
    <source>
        <dbReference type="ARBA" id="ARBA00022989"/>
    </source>
</evidence>
<dbReference type="InterPro" id="IPR016444">
    <property type="entry name" value="Synaptobrevin/VAMP"/>
</dbReference>
<evidence type="ECO:0000256" key="7">
    <source>
        <dbReference type="ARBA" id="ARBA00046280"/>
    </source>
</evidence>
<keyword evidence="5 10" id="KW-1133">Transmembrane helix</keyword>
<name>A0A9W8M1R7_9FUNG</name>
<dbReference type="InterPro" id="IPR042855">
    <property type="entry name" value="V_SNARE_CC"/>
</dbReference>
<accession>A0A9W8M1R7</accession>
<feature type="compositionally biased region" description="Polar residues" evidence="9">
    <location>
        <begin position="1"/>
        <end position="15"/>
    </location>
</feature>
<dbReference type="PANTHER" id="PTHR45701">
    <property type="entry name" value="SYNAPTOBREVIN FAMILY MEMBER"/>
    <property type="match status" value="1"/>
</dbReference>
<dbReference type="Pfam" id="PF00957">
    <property type="entry name" value="Synaptobrevin"/>
    <property type="match status" value="1"/>
</dbReference>
<keyword evidence="3 10" id="KW-0812">Transmembrane</keyword>
<dbReference type="AlphaFoldDB" id="A0A9W8M1R7"/>
<dbReference type="GO" id="GO:0016020">
    <property type="term" value="C:membrane"/>
    <property type="evidence" value="ECO:0007669"/>
    <property type="project" value="InterPro"/>
</dbReference>
<reference evidence="12" key="1">
    <citation type="submission" date="2022-07" db="EMBL/GenBank/DDBJ databases">
        <title>Phylogenomic reconstructions and comparative analyses of Kickxellomycotina fungi.</title>
        <authorList>
            <person name="Reynolds N.K."/>
            <person name="Stajich J.E."/>
            <person name="Barry K."/>
            <person name="Grigoriev I.V."/>
            <person name="Crous P."/>
            <person name="Smith M.E."/>
        </authorList>
    </citation>
    <scope>NUCLEOTIDE SEQUENCE</scope>
    <source>
        <strain evidence="12">RSA 476</strain>
    </source>
</reference>
<proteinExistence type="inferred from homology"/>
<evidence type="ECO:0000256" key="3">
    <source>
        <dbReference type="ARBA" id="ARBA00022692"/>
    </source>
</evidence>
<evidence type="ECO:0000256" key="2">
    <source>
        <dbReference type="ARBA" id="ARBA00022448"/>
    </source>
</evidence>
<evidence type="ECO:0000259" key="11">
    <source>
        <dbReference type="PROSITE" id="PS50892"/>
    </source>
</evidence>
<keyword evidence="13" id="KW-1185">Reference proteome</keyword>
<keyword evidence="2" id="KW-0813">Transport</keyword>
<dbReference type="GO" id="GO:0005737">
    <property type="term" value="C:cytoplasm"/>
    <property type="evidence" value="ECO:0007669"/>
    <property type="project" value="UniProtKB-ARBA"/>
</dbReference>
<sequence length="143" mass="15755">MREIASYNTNNNPGNLESGYGYGGGNADKGFGSQRRGDDSPQDIYGGGGGDPHSKGHKVQQEVDKVVDIMNENIQMVMARGENLKDLDDRTGQLNDGAAQFRRNAADVRKTMWWRNMRLRIILAGVVVLLIIIIVVPIVVTKK</sequence>
<keyword evidence="4" id="KW-0653">Protein transport</keyword>
<feature type="domain" description="V-SNARE coiled-coil homology" evidence="11">
    <location>
        <begin position="55"/>
        <end position="115"/>
    </location>
</feature>
<comment type="similarity">
    <text evidence="1">Belongs to the synaptobrevin family.</text>
</comment>
<keyword evidence="8" id="KW-0175">Coiled coil</keyword>
<evidence type="ECO:0000256" key="10">
    <source>
        <dbReference type="SAM" id="Phobius"/>
    </source>
</evidence>
<gene>
    <name evidence="12" type="primary">SNC2</name>
    <name evidence="12" type="ORF">GGH94_004924</name>
</gene>
<evidence type="ECO:0000256" key="9">
    <source>
        <dbReference type="SAM" id="MobiDB-lite"/>
    </source>
</evidence>
<feature type="region of interest" description="Disordered" evidence="9">
    <location>
        <begin position="1"/>
        <end position="60"/>
    </location>
</feature>
<dbReference type="EMBL" id="JANBUY010000225">
    <property type="protein sequence ID" value="KAJ2861417.1"/>
    <property type="molecule type" value="Genomic_DNA"/>
</dbReference>
<organism evidence="12 13">
    <name type="scientific">Coemansia aciculifera</name>
    <dbReference type="NCBI Taxonomy" id="417176"/>
    <lineage>
        <taxon>Eukaryota</taxon>
        <taxon>Fungi</taxon>
        <taxon>Fungi incertae sedis</taxon>
        <taxon>Zoopagomycota</taxon>
        <taxon>Kickxellomycotina</taxon>
        <taxon>Kickxellomycetes</taxon>
        <taxon>Kickxellales</taxon>
        <taxon>Kickxellaceae</taxon>
        <taxon>Coemansia</taxon>
    </lineage>
</organism>
<protein>
    <submittedName>
        <fullName evidence="12">Vesicle membrane receptor protein (V-SNARE)</fullName>
    </submittedName>
</protein>
<keyword evidence="12" id="KW-0675">Receptor</keyword>
<feature type="transmembrane region" description="Helical" evidence="10">
    <location>
        <begin position="119"/>
        <end position="140"/>
    </location>
</feature>
<dbReference type="GO" id="GO:0015031">
    <property type="term" value="P:protein transport"/>
    <property type="evidence" value="ECO:0007669"/>
    <property type="project" value="UniProtKB-KW"/>
</dbReference>
<evidence type="ECO:0000256" key="6">
    <source>
        <dbReference type="ARBA" id="ARBA00023136"/>
    </source>
</evidence>
<evidence type="ECO:0000313" key="13">
    <source>
        <dbReference type="Proteomes" id="UP001140074"/>
    </source>
</evidence>
<evidence type="ECO:0000256" key="4">
    <source>
        <dbReference type="ARBA" id="ARBA00022927"/>
    </source>
</evidence>
<evidence type="ECO:0000256" key="1">
    <source>
        <dbReference type="ARBA" id="ARBA00008025"/>
    </source>
</evidence>
<dbReference type="Proteomes" id="UP001140074">
    <property type="component" value="Unassembled WGS sequence"/>
</dbReference>
<dbReference type="GO" id="GO:0016192">
    <property type="term" value="P:vesicle-mediated transport"/>
    <property type="evidence" value="ECO:0007669"/>
    <property type="project" value="InterPro"/>
</dbReference>
<dbReference type="FunFam" id="1.20.5.110:FF:000004">
    <property type="entry name" value="Vesicle-associated membrane protein 7"/>
    <property type="match status" value="1"/>
</dbReference>
<evidence type="ECO:0000256" key="8">
    <source>
        <dbReference type="PROSITE-ProRule" id="PRU00290"/>
    </source>
</evidence>
<dbReference type="GO" id="GO:0012505">
    <property type="term" value="C:endomembrane system"/>
    <property type="evidence" value="ECO:0007669"/>
    <property type="project" value="UniProtKB-SubCell"/>
</dbReference>
<keyword evidence="6 10" id="KW-0472">Membrane</keyword>
<evidence type="ECO:0000313" key="12">
    <source>
        <dbReference type="EMBL" id="KAJ2861417.1"/>
    </source>
</evidence>
<comment type="caution">
    <text evidence="12">The sequence shown here is derived from an EMBL/GenBank/DDBJ whole genome shotgun (WGS) entry which is preliminary data.</text>
</comment>
<dbReference type="PRINTS" id="PR00219">
    <property type="entry name" value="SYNAPTOBREVN"/>
</dbReference>
<comment type="subcellular location">
    <subcellularLocation>
        <location evidence="7">Endomembrane system</location>
        <topology evidence="7">Single-pass type IV membrane protein</topology>
    </subcellularLocation>
</comment>
<dbReference type="Gene3D" id="1.20.5.110">
    <property type="match status" value="1"/>
</dbReference>